<evidence type="ECO:0000313" key="5">
    <source>
        <dbReference type="Proteomes" id="UP000188268"/>
    </source>
</evidence>
<comment type="caution">
    <text evidence="4">The sequence shown here is derived from an EMBL/GenBank/DDBJ whole genome shotgun (WGS) entry which is preliminary data.</text>
</comment>
<proteinExistence type="predicted"/>
<gene>
    <name evidence="4" type="ORF">CCACVL1_00227</name>
</gene>
<evidence type="ECO:0000256" key="1">
    <source>
        <dbReference type="ARBA" id="ARBA00022857"/>
    </source>
</evidence>
<dbReference type="SUPFAM" id="SSF51735">
    <property type="entry name" value="NAD(P)-binding Rossmann-fold domains"/>
    <property type="match status" value="1"/>
</dbReference>
<dbReference type="Proteomes" id="UP000188268">
    <property type="component" value="Unassembled WGS sequence"/>
</dbReference>
<evidence type="ECO:0000259" key="3">
    <source>
        <dbReference type="Pfam" id="PF01073"/>
    </source>
</evidence>
<dbReference type="PANTHER" id="PTHR10366:SF563">
    <property type="entry name" value="CINNAMOYL-COA REDUCTASE 16"/>
    <property type="match status" value="1"/>
</dbReference>
<evidence type="ECO:0000256" key="2">
    <source>
        <dbReference type="ARBA" id="ARBA00023002"/>
    </source>
</evidence>
<accession>A0A1R3KXS4</accession>
<dbReference type="PANTHER" id="PTHR10366">
    <property type="entry name" value="NAD DEPENDENT EPIMERASE/DEHYDRATASE"/>
    <property type="match status" value="1"/>
</dbReference>
<dbReference type="InterPro" id="IPR002225">
    <property type="entry name" value="3Beta_OHSteriod_DH/Estase"/>
</dbReference>
<dbReference type="EMBL" id="AWWV01000740">
    <property type="protein sequence ID" value="OMP11886.1"/>
    <property type="molecule type" value="Genomic_DNA"/>
</dbReference>
<dbReference type="STRING" id="210143.A0A1R3KXS4"/>
<sequence length="170" mass="19229">MIKLLLERGYSVHTTIRPDPENRRDISFLTTLAGANEKLKIFRADLSDPDSFDAGIEGCKGVIHVATPIDFQDKESEAAVTERAINGTLGILKACLKFKTVKKVVYTSSSAAVWYYSGRQDVDAEMMDETFGQISISLEKLSPTELLMRFQRLGQKGQLWNLQHNMDWIW</sequence>
<name>A0A1R3KXS4_COCAP</name>
<dbReference type="Pfam" id="PF01073">
    <property type="entry name" value="3Beta_HSD"/>
    <property type="match status" value="1"/>
</dbReference>
<keyword evidence="5" id="KW-1185">Reference proteome</keyword>
<dbReference type="InterPro" id="IPR036291">
    <property type="entry name" value="NAD(P)-bd_dom_sf"/>
</dbReference>
<dbReference type="GO" id="GO:0016853">
    <property type="term" value="F:isomerase activity"/>
    <property type="evidence" value="ECO:0007669"/>
    <property type="project" value="UniProtKB-KW"/>
</dbReference>
<reference evidence="4 5" key="1">
    <citation type="submission" date="2013-09" db="EMBL/GenBank/DDBJ databases">
        <title>Corchorus capsularis genome sequencing.</title>
        <authorList>
            <person name="Alam M."/>
            <person name="Haque M.S."/>
            <person name="Islam M.S."/>
            <person name="Emdad E.M."/>
            <person name="Islam M.M."/>
            <person name="Ahmed B."/>
            <person name="Halim A."/>
            <person name="Hossen Q.M.M."/>
            <person name="Hossain M.Z."/>
            <person name="Ahmed R."/>
            <person name="Khan M.M."/>
            <person name="Islam R."/>
            <person name="Rashid M.M."/>
            <person name="Khan S.A."/>
            <person name="Rahman M.S."/>
            <person name="Alam M."/>
        </authorList>
    </citation>
    <scope>NUCLEOTIDE SEQUENCE [LARGE SCALE GENOMIC DNA]</scope>
    <source>
        <strain evidence="5">cv. CVL-1</strain>
        <tissue evidence="4">Whole seedling</tissue>
    </source>
</reference>
<dbReference type="Gramene" id="OMP11886">
    <property type="protein sequence ID" value="OMP11886"/>
    <property type="gene ID" value="CCACVL1_00227"/>
</dbReference>
<keyword evidence="4" id="KW-0413">Isomerase</keyword>
<dbReference type="InterPro" id="IPR050425">
    <property type="entry name" value="NAD(P)_dehydrat-like"/>
</dbReference>
<feature type="domain" description="3-beta hydroxysteroid dehydrogenase/isomerase" evidence="3">
    <location>
        <begin position="40"/>
        <end position="122"/>
    </location>
</feature>
<organism evidence="4 5">
    <name type="scientific">Corchorus capsularis</name>
    <name type="common">Jute</name>
    <dbReference type="NCBI Taxonomy" id="210143"/>
    <lineage>
        <taxon>Eukaryota</taxon>
        <taxon>Viridiplantae</taxon>
        <taxon>Streptophyta</taxon>
        <taxon>Embryophyta</taxon>
        <taxon>Tracheophyta</taxon>
        <taxon>Spermatophyta</taxon>
        <taxon>Magnoliopsida</taxon>
        <taxon>eudicotyledons</taxon>
        <taxon>Gunneridae</taxon>
        <taxon>Pentapetalae</taxon>
        <taxon>rosids</taxon>
        <taxon>malvids</taxon>
        <taxon>Malvales</taxon>
        <taxon>Malvaceae</taxon>
        <taxon>Grewioideae</taxon>
        <taxon>Apeibeae</taxon>
        <taxon>Corchorus</taxon>
    </lineage>
</organism>
<dbReference type="GO" id="GO:0016616">
    <property type="term" value="F:oxidoreductase activity, acting on the CH-OH group of donors, NAD or NADP as acceptor"/>
    <property type="evidence" value="ECO:0007669"/>
    <property type="project" value="InterPro"/>
</dbReference>
<dbReference type="AlphaFoldDB" id="A0A1R3KXS4"/>
<evidence type="ECO:0000313" key="4">
    <source>
        <dbReference type="EMBL" id="OMP11886.1"/>
    </source>
</evidence>
<protein>
    <submittedName>
        <fullName evidence="4">3-beta hydroxysteroid dehydrogenase/isomerase</fullName>
    </submittedName>
</protein>
<dbReference type="OrthoDB" id="2735536at2759"/>
<dbReference type="Gene3D" id="3.40.50.720">
    <property type="entry name" value="NAD(P)-binding Rossmann-like Domain"/>
    <property type="match status" value="1"/>
</dbReference>
<dbReference type="GO" id="GO:0006694">
    <property type="term" value="P:steroid biosynthetic process"/>
    <property type="evidence" value="ECO:0007669"/>
    <property type="project" value="InterPro"/>
</dbReference>
<keyword evidence="1" id="KW-0521">NADP</keyword>
<keyword evidence="2" id="KW-0560">Oxidoreductase</keyword>